<reference evidence="2 3" key="1">
    <citation type="journal article" date="2024" name="BMC Genomics">
        <title>Genome assembly of redclaw crayfish (Cherax quadricarinatus) provides insights into its immune adaptation and hypoxia tolerance.</title>
        <authorList>
            <person name="Liu Z."/>
            <person name="Zheng J."/>
            <person name="Li H."/>
            <person name="Fang K."/>
            <person name="Wang S."/>
            <person name="He J."/>
            <person name="Zhou D."/>
            <person name="Weng S."/>
            <person name="Chi M."/>
            <person name="Gu Z."/>
            <person name="He J."/>
            <person name="Li F."/>
            <person name="Wang M."/>
        </authorList>
    </citation>
    <scope>NUCLEOTIDE SEQUENCE [LARGE SCALE GENOMIC DNA]</scope>
    <source>
        <strain evidence="2">ZL_2023a</strain>
    </source>
</reference>
<evidence type="ECO:0000313" key="3">
    <source>
        <dbReference type="Proteomes" id="UP001445076"/>
    </source>
</evidence>
<comment type="caution">
    <text evidence="2">The sequence shown here is derived from an EMBL/GenBank/DDBJ whole genome shotgun (WGS) entry which is preliminary data.</text>
</comment>
<sequence>MCVDVVGLLDARTGDMSMGRNLRAARCLDFTDKDDDDGLYQPSDSDTEAATKKKGETVTEENNNNNSATNNNTGSSGIKSRYRRGTVSGIIGGTLASSLGTTNVTGGTRRTSVSVKRPLDIILPCQEIQYLDISYQKVQYSPIPRKKIAYHHVPYNSIPYCEVPYCGTGERPIKRKPLQRAHSIAVADLREPEGCEWSSYKLR</sequence>
<dbReference type="Proteomes" id="UP001445076">
    <property type="component" value="Unassembled WGS sequence"/>
</dbReference>
<accession>A0AAW0VVW5</accession>
<dbReference type="EMBL" id="JARKIK010000126">
    <property type="protein sequence ID" value="KAK8721121.1"/>
    <property type="molecule type" value="Genomic_DNA"/>
</dbReference>
<evidence type="ECO:0000256" key="1">
    <source>
        <dbReference type="SAM" id="MobiDB-lite"/>
    </source>
</evidence>
<name>A0AAW0VVW5_CHEQU</name>
<protein>
    <submittedName>
        <fullName evidence="2">Uncharacterized protein</fullName>
    </submittedName>
</protein>
<evidence type="ECO:0000313" key="2">
    <source>
        <dbReference type="EMBL" id="KAK8721121.1"/>
    </source>
</evidence>
<proteinExistence type="predicted"/>
<organism evidence="2 3">
    <name type="scientific">Cherax quadricarinatus</name>
    <name type="common">Australian red claw crayfish</name>
    <dbReference type="NCBI Taxonomy" id="27406"/>
    <lineage>
        <taxon>Eukaryota</taxon>
        <taxon>Metazoa</taxon>
        <taxon>Ecdysozoa</taxon>
        <taxon>Arthropoda</taxon>
        <taxon>Crustacea</taxon>
        <taxon>Multicrustacea</taxon>
        <taxon>Malacostraca</taxon>
        <taxon>Eumalacostraca</taxon>
        <taxon>Eucarida</taxon>
        <taxon>Decapoda</taxon>
        <taxon>Pleocyemata</taxon>
        <taxon>Astacidea</taxon>
        <taxon>Parastacoidea</taxon>
        <taxon>Parastacidae</taxon>
        <taxon>Cherax</taxon>
    </lineage>
</organism>
<dbReference type="AlphaFoldDB" id="A0AAW0VVW5"/>
<feature type="region of interest" description="Disordered" evidence="1">
    <location>
        <begin position="35"/>
        <end position="80"/>
    </location>
</feature>
<keyword evidence="3" id="KW-1185">Reference proteome</keyword>
<gene>
    <name evidence="2" type="ORF">OTU49_012934</name>
</gene>
<feature type="compositionally biased region" description="Low complexity" evidence="1">
    <location>
        <begin position="60"/>
        <end position="77"/>
    </location>
</feature>